<evidence type="ECO:0000313" key="1">
    <source>
        <dbReference type="EMBL" id="KAJ1176731.1"/>
    </source>
</evidence>
<organism evidence="1 2">
    <name type="scientific">Pleurodeles waltl</name>
    <name type="common">Iberian ribbed newt</name>
    <dbReference type="NCBI Taxonomy" id="8319"/>
    <lineage>
        <taxon>Eukaryota</taxon>
        <taxon>Metazoa</taxon>
        <taxon>Chordata</taxon>
        <taxon>Craniata</taxon>
        <taxon>Vertebrata</taxon>
        <taxon>Euteleostomi</taxon>
        <taxon>Amphibia</taxon>
        <taxon>Batrachia</taxon>
        <taxon>Caudata</taxon>
        <taxon>Salamandroidea</taxon>
        <taxon>Salamandridae</taxon>
        <taxon>Pleurodelinae</taxon>
        <taxon>Pleurodeles</taxon>
    </lineage>
</organism>
<protein>
    <recommendedName>
        <fullName evidence="3">Reverse transcriptase</fullName>
    </recommendedName>
</protein>
<accession>A0AAV7TJW8</accession>
<name>A0AAV7TJW8_PLEWA</name>
<sequence length="201" mass="23284">MQDSFKNVGRKAARGRRKEFSRLQQQLQELHDLQLRGWDVMNPLEAVKKELSEHFHDEPRRIIFRAKVENLEKGEKCNFFFFKKIYSAHTPLVQLRNKEGTLCDTKEDIRKAVTDFYGDLYLEKRSDGDQAEKFLSGIPRKVSAPAREVLNTPLTLEELHLAVKSFKSGKTPGSDGLPNEFYTSLWDLVGPDLLELNEEME</sequence>
<dbReference type="EMBL" id="JANPWB010000006">
    <property type="protein sequence ID" value="KAJ1176731.1"/>
    <property type="molecule type" value="Genomic_DNA"/>
</dbReference>
<dbReference type="Proteomes" id="UP001066276">
    <property type="component" value="Chromosome 3_2"/>
</dbReference>
<dbReference type="AlphaFoldDB" id="A0AAV7TJW8"/>
<comment type="caution">
    <text evidence="1">The sequence shown here is derived from an EMBL/GenBank/DDBJ whole genome shotgun (WGS) entry which is preliminary data.</text>
</comment>
<evidence type="ECO:0008006" key="3">
    <source>
        <dbReference type="Google" id="ProtNLM"/>
    </source>
</evidence>
<evidence type="ECO:0000313" key="2">
    <source>
        <dbReference type="Proteomes" id="UP001066276"/>
    </source>
</evidence>
<gene>
    <name evidence="1" type="ORF">NDU88_001998</name>
</gene>
<reference evidence="1" key="1">
    <citation type="journal article" date="2022" name="bioRxiv">
        <title>Sequencing and chromosome-scale assembly of the giantPleurodeles waltlgenome.</title>
        <authorList>
            <person name="Brown T."/>
            <person name="Elewa A."/>
            <person name="Iarovenko S."/>
            <person name="Subramanian E."/>
            <person name="Araus A.J."/>
            <person name="Petzold A."/>
            <person name="Susuki M."/>
            <person name="Suzuki K.-i.T."/>
            <person name="Hayashi T."/>
            <person name="Toyoda A."/>
            <person name="Oliveira C."/>
            <person name="Osipova E."/>
            <person name="Leigh N.D."/>
            <person name="Simon A."/>
            <person name="Yun M.H."/>
        </authorList>
    </citation>
    <scope>NUCLEOTIDE SEQUENCE</scope>
    <source>
        <strain evidence="1">20211129_DDA</strain>
        <tissue evidence="1">Liver</tissue>
    </source>
</reference>
<keyword evidence="2" id="KW-1185">Reference proteome</keyword>
<proteinExistence type="predicted"/>